<reference evidence="2 3" key="1">
    <citation type="submission" date="2023-02" db="EMBL/GenBank/DDBJ databases">
        <title>LHISI_Scaffold_Assembly.</title>
        <authorList>
            <person name="Stuart O.P."/>
            <person name="Cleave R."/>
            <person name="Magrath M.J.L."/>
            <person name="Mikheyev A.S."/>
        </authorList>
    </citation>
    <scope>NUCLEOTIDE SEQUENCE [LARGE SCALE GENOMIC DNA]</scope>
    <source>
        <strain evidence="2">Daus_M_001</strain>
        <tissue evidence="2">Leg muscle</tissue>
    </source>
</reference>
<accession>A0ABQ9H9F8</accession>
<dbReference type="EMBL" id="JARBHB010000006">
    <property type="protein sequence ID" value="KAJ8880929.1"/>
    <property type="molecule type" value="Genomic_DNA"/>
</dbReference>
<evidence type="ECO:0000313" key="3">
    <source>
        <dbReference type="Proteomes" id="UP001159363"/>
    </source>
</evidence>
<organism evidence="2 3">
    <name type="scientific">Dryococelus australis</name>
    <dbReference type="NCBI Taxonomy" id="614101"/>
    <lineage>
        <taxon>Eukaryota</taxon>
        <taxon>Metazoa</taxon>
        <taxon>Ecdysozoa</taxon>
        <taxon>Arthropoda</taxon>
        <taxon>Hexapoda</taxon>
        <taxon>Insecta</taxon>
        <taxon>Pterygota</taxon>
        <taxon>Neoptera</taxon>
        <taxon>Polyneoptera</taxon>
        <taxon>Phasmatodea</taxon>
        <taxon>Verophasmatodea</taxon>
        <taxon>Anareolatae</taxon>
        <taxon>Phasmatidae</taxon>
        <taxon>Eurycanthinae</taxon>
        <taxon>Dryococelus</taxon>
    </lineage>
</organism>
<gene>
    <name evidence="2" type="ORF">PR048_017402</name>
</gene>
<evidence type="ECO:0000313" key="2">
    <source>
        <dbReference type="EMBL" id="KAJ8880929.1"/>
    </source>
</evidence>
<feature type="region of interest" description="Disordered" evidence="1">
    <location>
        <begin position="684"/>
        <end position="715"/>
    </location>
</feature>
<dbReference type="Proteomes" id="UP001159363">
    <property type="component" value="Chromosome 5"/>
</dbReference>
<feature type="region of interest" description="Disordered" evidence="1">
    <location>
        <begin position="260"/>
        <end position="298"/>
    </location>
</feature>
<proteinExistence type="predicted"/>
<sequence length="1130" mass="124518">MQLVGGFSRGSPLYPAPSFRRLAMFTSITLVGSQDLAAKISPNHFFFTSSLGTRSTLVTYRRRTKSSGSSEWMEKGQRLRRPQEGHTAGEPSLVAPASGWRRVNGFVDRRCVCVCVCVYLIFLHGLLPLHLEPDPPWCNGGPGRTYRRRTKSSGSSEWMEKGQRLRRPQVCVCVCVCVYLIFLHGLLPLHLEPDPPWCNGGPGRTYRRRTKSSGSSEWMEKGQRLRRPQVCVCVCVYLIFLHGLLPLHLEPDPPWCNGGPGRTYRRRTKSSGSSEWMEKGRRLRRQQEGHTAGEPSLVAPASGWRRVNGFVDRRCVCVCVCVYLIFLHGLLPLHLEPDPPWCNGGPGRTYRRRTKSSGSSEWMEKGQRLRRPQANLVRFPAESLPDFRMWGSCRTMPLVDGFPRGLPVSPRPFIPTLLHSHLASPSSALKTWILRAAQTSSLTSLHSPRRLDCSPPTKANRVQSLARSLPDIHRWKSCWTMLMVCGFSRGSPVSPVVAPSSLHGTLISSGDLVVQSRQNLSTQLVNAVYMHCTYNELEYGSQVSLRERQRASAISRPVTRLASRRAVVICGLAQKVANRPMWQPWAVARSHACWQTVSVGSGVALAICPRDRRLGDALPSAPWGRTSTTHHHHDLTSSAPTTVIRQPSSSLLHALLNSFDNNPWKKKSLSVTACILALTLTSGTGNEGRGKREIPEKTRHPAASSGTIPTCESPVARPGIEPGSPWWEASVLIAQPPRPPPVIYNQSSDFDIQQFKNAVFSFVGGLRISGSNVRSVLKVTFRHRLKFVLSGPYPDRRGTSARPTSTSLAVGRAISRTRAVDWTLSCVRRQHGSQVCAAGLLTGRVWRPPPPPHPRLGLSTRRNLLCKHGGPGRRILGGELGKAASCVGRRDVTSGRRGGPSGQSRVFLVRHTAIRDRGKDVSAGTRRFRLKFSCARHCLGSSQVSSPKVSSPKVIRPKISSHEVNSPEVSNPKVSRPGVSSPKVCSPKVSSSKVSNPEVSSPEVCSPKASSLKVSSPKVSSSKVNSPKGITSPKIILWLVTSDFRAADFRATHFWTSDRYPANLFRFPVRSLPCGNHPGRCLWPAGFLVDPPFPAPLHSGASPYSPNFTHVGSQDLDVKNRPNISTLLYT</sequence>
<protein>
    <submittedName>
        <fullName evidence="2">Uncharacterized protein</fullName>
    </submittedName>
</protein>
<evidence type="ECO:0000256" key="1">
    <source>
        <dbReference type="SAM" id="MobiDB-lite"/>
    </source>
</evidence>
<keyword evidence="3" id="KW-1185">Reference proteome</keyword>
<name>A0ABQ9H9F8_9NEOP</name>
<comment type="caution">
    <text evidence="2">The sequence shown here is derived from an EMBL/GenBank/DDBJ whole genome shotgun (WGS) entry which is preliminary data.</text>
</comment>
<feature type="compositionally biased region" description="Low complexity" evidence="1">
    <location>
        <begin position="941"/>
        <end position="958"/>
    </location>
</feature>
<feature type="compositionally biased region" description="Basic and acidic residues" evidence="1">
    <location>
        <begin position="688"/>
        <end position="699"/>
    </location>
</feature>
<feature type="compositionally biased region" description="Low complexity" evidence="1">
    <location>
        <begin position="979"/>
        <end position="1027"/>
    </location>
</feature>
<feature type="compositionally biased region" description="Polar residues" evidence="1">
    <location>
        <begin position="962"/>
        <end position="973"/>
    </location>
</feature>
<feature type="non-terminal residue" evidence="2">
    <location>
        <position position="1130"/>
    </location>
</feature>
<dbReference type="PANTHER" id="PTHR21523">
    <property type="match status" value="1"/>
</dbReference>
<feature type="region of interest" description="Disordered" evidence="1">
    <location>
        <begin position="68"/>
        <end position="92"/>
    </location>
</feature>
<dbReference type="PANTHER" id="PTHR21523:SF14">
    <property type="entry name" value="EXPORTED REPETITIVE PROTEIN"/>
    <property type="match status" value="1"/>
</dbReference>
<feature type="compositionally biased region" description="Basic and acidic residues" evidence="1">
    <location>
        <begin position="72"/>
        <end position="84"/>
    </location>
</feature>
<feature type="region of interest" description="Disordered" evidence="1">
    <location>
        <begin position="619"/>
        <end position="641"/>
    </location>
</feature>
<feature type="compositionally biased region" description="Basic and acidic residues" evidence="1">
    <location>
        <begin position="276"/>
        <end position="288"/>
    </location>
</feature>
<feature type="region of interest" description="Disordered" evidence="1">
    <location>
        <begin position="344"/>
        <end position="367"/>
    </location>
</feature>
<feature type="region of interest" description="Disordered" evidence="1">
    <location>
        <begin position="941"/>
        <end position="1027"/>
    </location>
</feature>